<evidence type="ECO:0000313" key="2">
    <source>
        <dbReference type="Proteomes" id="UP001205486"/>
    </source>
</evidence>
<protein>
    <submittedName>
        <fullName evidence="1">MFS family permease</fullName>
    </submittedName>
</protein>
<gene>
    <name evidence="1" type="ORF">J2S34_001145</name>
</gene>
<accession>A0ACC6AGT3</accession>
<dbReference type="EMBL" id="JALJZS010000001">
    <property type="protein sequence ID" value="MCP1998723.1"/>
    <property type="molecule type" value="Genomic_DNA"/>
</dbReference>
<name>A0ACC6AGT3_NITWI</name>
<evidence type="ECO:0000313" key="1">
    <source>
        <dbReference type="EMBL" id="MCP1998723.1"/>
    </source>
</evidence>
<comment type="caution">
    <text evidence="1">The sequence shown here is derived from an EMBL/GenBank/DDBJ whole genome shotgun (WGS) entry which is preliminary data.</text>
</comment>
<keyword evidence="2" id="KW-1185">Reference proteome</keyword>
<reference evidence="1" key="1">
    <citation type="submission" date="2022-03" db="EMBL/GenBank/DDBJ databases">
        <title>Interactions between chemoautotrophic and heterotrophic bacteria.</title>
        <authorList>
            <person name="Santoro A."/>
        </authorList>
    </citation>
    <scope>NUCLEOTIDE SEQUENCE</scope>
    <source>
        <strain evidence="1">Nb-106</strain>
    </source>
</reference>
<dbReference type="Proteomes" id="UP001205486">
    <property type="component" value="Unassembled WGS sequence"/>
</dbReference>
<proteinExistence type="predicted"/>
<organism evidence="1 2">
    <name type="scientific">Nitrobacter winogradskyi</name>
    <name type="common">Nitrobacter agilis</name>
    <dbReference type="NCBI Taxonomy" id="913"/>
    <lineage>
        <taxon>Bacteria</taxon>
        <taxon>Pseudomonadati</taxon>
        <taxon>Pseudomonadota</taxon>
        <taxon>Alphaproteobacteria</taxon>
        <taxon>Hyphomicrobiales</taxon>
        <taxon>Nitrobacteraceae</taxon>
        <taxon>Nitrobacter</taxon>
    </lineage>
</organism>
<sequence length="534" mass="57070">MTAILLRALIVGATITIVACILYVCEAGFDFTDEGFYLNTISQPWTQTYTHLHFGWIYHPLYIALNGSVAALRQANLLSIWLLATTLFALLFAKFHQPISRIAALILSAALATSALVLLRLWFPTPSYNSLAMCALLLTACGIVTIDSERPATRYVSASVIGVGGWLCFMAKMSSAATLAPVVAIYLAFTLRPLLRPLAVAGIVAIACLLLSAIAIDGSIAQFAQRNQVGIELLHTLSDDHDFKRLIRVGAIPVDASTAGFLAAVPALLGAAILLFVRRSELPPNAIGIAIYLALMPFVYALGTANNLWTIVSLAPVFWVAVALPLTSQTRVSLEFSYSIIAIATLLMSAVLIYDSASTPYRQSTAILQQATSVTIGGSSPTSLKVDQEIATYINSMRDGARRAGFLDYTPILDMTGEYPGTVFAVGGAAPGTGWLVYGYPNAEKYNEAALSTTACDNLARAWVLVNASKPTGAYPRLLTSRGIDLAKYAGVARASIINLRTGGRIEEHLLLKPPENQTLPECSSSGLHYSDGS</sequence>